<evidence type="ECO:0000313" key="11">
    <source>
        <dbReference type="EMBL" id="PYF01172.1"/>
    </source>
</evidence>
<comment type="subunit">
    <text evidence="7">Forms a complex with DabA.</text>
</comment>
<feature type="transmembrane region" description="Helical" evidence="7">
    <location>
        <begin position="248"/>
        <end position="268"/>
    </location>
</feature>
<feature type="transmembrane region" description="Helical" evidence="7">
    <location>
        <begin position="466"/>
        <end position="486"/>
    </location>
</feature>
<evidence type="ECO:0000256" key="7">
    <source>
        <dbReference type="HAMAP-Rule" id="MF_00862"/>
    </source>
</evidence>
<feature type="transmembrane region" description="Helical" evidence="7">
    <location>
        <begin position="316"/>
        <end position="335"/>
    </location>
</feature>
<reference evidence="11 12" key="1">
    <citation type="submission" date="2018-06" db="EMBL/GenBank/DDBJ databases">
        <title>Genomic Encyclopedia of Archaeal and Bacterial Type Strains, Phase II (KMG-II): from individual species to whole genera.</title>
        <authorList>
            <person name="Goeker M."/>
        </authorList>
    </citation>
    <scope>NUCLEOTIDE SEQUENCE [LARGE SCALE GENOMIC DNA]</scope>
    <source>
        <strain evidence="11 12">JCM 11668</strain>
    </source>
</reference>
<dbReference type="InterPro" id="IPR001516">
    <property type="entry name" value="Proton_antipo_N"/>
</dbReference>
<keyword evidence="12" id="KW-1185">Reference proteome</keyword>
<dbReference type="OrthoDB" id="9811798at2"/>
<evidence type="ECO:0000256" key="1">
    <source>
        <dbReference type="ARBA" id="ARBA00004127"/>
    </source>
</evidence>
<dbReference type="PANTHER" id="PTHR42829:SF1">
    <property type="entry name" value="INORGANIC CARBON TRANSPORTER SUBUNIT DABB-RELATED"/>
    <property type="match status" value="1"/>
</dbReference>
<keyword evidence="3 7" id="KW-1003">Cell membrane</keyword>
<dbReference type="GO" id="GO:0042773">
    <property type="term" value="P:ATP synthesis coupled electron transport"/>
    <property type="evidence" value="ECO:0007669"/>
    <property type="project" value="InterPro"/>
</dbReference>
<evidence type="ECO:0000256" key="2">
    <source>
        <dbReference type="ARBA" id="ARBA00022448"/>
    </source>
</evidence>
<dbReference type="AlphaFoldDB" id="A0A318T7U6"/>
<dbReference type="HAMAP" id="MF_00862">
    <property type="entry name" value="DabB"/>
    <property type="match status" value="1"/>
</dbReference>
<dbReference type="GO" id="GO:0005886">
    <property type="term" value="C:plasma membrane"/>
    <property type="evidence" value="ECO:0007669"/>
    <property type="project" value="UniProtKB-SubCell"/>
</dbReference>
<keyword evidence="6 7" id="KW-0472">Membrane</keyword>
<feature type="domain" description="NADH-Ubiquinone oxidoreductase (complex I) chain 5 N-terminal" evidence="10">
    <location>
        <begin position="72"/>
        <end position="113"/>
    </location>
</feature>
<feature type="domain" description="NADH:quinone oxidoreductase/Mrp antiporter transmembrane" evidence="9">
    <location>
        <begin position="130"/>
        <end position="353"/>
    </location>
</feature>
<keyword evidence="4 7" id="KW-0812">Transmembrane</keyword>
<dbReference type="InterPro" id="IPR001750">
    <property type="entry name" value="ND/Mrp_TM"/>
</dbReference>
<feature type="transmembrane region" description="Helical" evidence="7">
    <location>
        <begin position="205"/>
        <end position="227"/>
    </location>
</feature>
<evidence type="ECO:0000256" key="5">
    <source>
        <dbReference type="ARBA" id="ARBA00022989"/>
    </source>
</evidence>
<name>A0A318T7U6_9BRAD</name>
<dbReference type="Pfam" id="PF00361">
    <property type="entry name" value="Proton_antipo_M"/>
    <property type="match status" value="1"/>
</dbReference>
<dbReference type="GO" id="GO:0012505">
    <property type="term" value="C:endomembrane system"/>
    <property type="evidence" value="ECO:0007669"/>
    <property type="project" value="UniProtKB-SubCell"/>
</dbReference>
<dbReference type="Proteomes" id="UP000248148">
    <property type="component" value="Unassembled WGS sequence"/>
</dbReference>
<keyword evidence="2 7" id="KW-0813">Transport</keyword>
<dbReference type="InterPro" id="IPR003945">
    <property type="entry name" value="NU5C-like"/>
</dbReference>
<dbReference type="EMBL" id="QJTI01000025">
    <property type="protein sequence ID" value="PYF01172.1"/>
    <property type="molecule type" value="Genomic_DNA"/>
</dbReference>
<dbReference type="Pfam" id="PF00662">
    <property type="entry name" value="Proton_antipo_N"/>
    <property type="match status" value="1"/>
</dbReference>
<protein>
    <recommendedName>
        <fullName evidence="7">Probable inorganic carbon transporter subunit DabB</fullName>
    </recommendedName>
</protein>
<evidence type="ECO:0000256" key="3">
    <source>
        <dbReference type="ARBA" id="ARBA00022475"/>
    </source>
</evidence>
<accession>A0A318T7U6</accession>
<dbReference type="RefSeq" id="WP_110782247.1">
    <property type="nucleotide sequence ID" value="NZ_QJTI01000025.1"/>
</dbReference>
<feature type="transmembrane region" description="Helical" evidence="7">
    <location>
        <begin position="395"/>
        <end position="414"/>
    </location>
</feature>
<comment type="function">
    <text evidence="7">Part of an energy-coupled inorganic carbon pump.</text>
</comment>
<dbReference type="PANTHER" id="PTHR42829">
    <property type="entry name" value="NADH-UBIQUINONE OXIDOREDUCTASE CHAIN 5"/>
    <property type="match status" value="1"/>
</dbReference>
<dbReference type="InterPro" id="IPR046396">
    <property type="entry name" value="Transporter_DabB"/>
</dbReference>
<feature type="transmembrane region" description="Helical" evidence="7">
    <location>
        <begin position="6"/>
        <end position="25"/>
    </location>
</feature>
<evidence type="ECO:0000259" key="9">
    <source>
        <dbReference type="Pfam" id="PF00361"/>
    </source>
</evidence>
<dbReference type="GO" id="GO:0003954">
    <property type="term" value="F:NADH dehydrogenase activity"/>
    <property type="evidence" value="ECO:0007669"/>
    <property type="project" value="TreeGrafter"/>
</dbReference>
<dbReference type="GO" id="GO:0008137">
    <property type="term" value="F:NADH dehydrogenase (ubiquinone) activity"/>
    <property type="evidence" value="ECO:0007669"/>
    <property type="project" value="InterPro"/>
</dbReference>
<feature type="transmembrane region" description="Helical" evidence="7">
    <location>
        <begin position="136"/>
        <end position="155"/>
    </location>
</feature>
<feature type="transmembrane region" description="Helical" evidence="7">
    <location>
        <begin position="370"/>
        <end position="389"/>
    </location>
</feature>
<feature type="transmembrane region" description="Helical" evidence="7">
    <location>
        <begin position="80"/>
        <end position="99"/>
    </location>
</feature>
<dbReference type="PRINTS" id="PR01434">
    <property type="entry name" value="NADHDHGNASE5"/>
</dbReference>
<comment type="similarity">
    <text evidence="7">Belongs to the inorganic carbon transporter (TC 9.A.2) DabB family.</text>
</comment>
<evidence type="ECO:0000313" key="12">
    <source>
        <dbReference type="Proteomes" id="UP000248148"/>
    </source>
</evidence>
<organism evidence="11 12">
    <name type="scientific">Rhodopseudomonas faecalis</name>
    <dbReference type="NCBI Taxonomy" id="99655"/>
    <lineage>
        <taxon>Bacteria</taxon>
        <taxon>Pseudomonadati</taxon>
        <taxon>Pseudomonadota</taxon>
        <taxon>Alphaproteobacteria</taxon>
        <taxon>Hyphomicrobiales</taxon>
        <taxon>Nitrobacteraceae</taxon>
        <taxon>Rhodopseudomonas</taxon>
    </lineage>
</organism>
<evidence type="ECO:0000256" key="6">
    <source>
        <dbReference type="ARBA" id="ARBA00023136"/>
    </source>
</evidence>
<sequence>MSSTAATVLLAAPLALASVALIAIFEPGSKPRRVLLAARLTSLVLLAAAVAATIDVALHGAVTSPLLGFAGIGLSVRLDAVSVTMLTLVAFIGAIIVQFSRNYLDGDPRQGVFIGRLCLTLATVILMVIAGNLAQFVLFWIATSFALHGLLVFYPERRKAQIAARKKFIFARIGDVSIVIAAILLASTFATTDIATLLARAQTAAAGGAIPGSVGIAALLIALAALLKSAQFPTHGWLVEVMETPTPVSALLHAGIINAGGFLVVRFADVMLLAPPSMLVLAIVGGFTALFASVVMMTQTNVKGALAWSTLAQMGFMLLESGLGLFALTMLHIVAHSLYKAHAFLSAGSVVENARASWVPSAARPGAARAVMALVVALTLYLAASWMFGVFNQPSVQALVLGSIFAMALAMYLAQAGIGGLSLGSALSMMLVAAVTTTAFVALHVGATEWLGVVLPSPPPVDPISLAVMLIALALFGAVWVMQLVAPSRLESRRWRAARVHLANGLYVNAACDRLIGALALPSTKTVRNQP</sequence>
<proteinExistence type="inferred from homology"/>
<feature type="transmembrane region" description="Helical" evidence="7">
    <location>
        <begin position="37"/>
        <end position="60"/>
    </location>
</feature>
<comment type="caution">
    <text evidence="11">The sequence shown here is derived from an EMBL/GenBank/DDBJ whole genome shotgun (WGS) entry which is preliminary data.</text>
</comment>
<dbReference type="GO" id="GO:0015990">
    <property type="term" value="P:electron transport coupled proton transport"/>
    <property type="evidence" value="ECO:0007669"/>
    <property type="project" value="TreeGrafter"/>
</dbReference>
<feature type="transmembrane region" description="Helical" evidence="7">
    <location>
        <begin position="176"/>
        <end position="199"/>
    </location>
</feature>
<feature type="transmembrane region" description="Helical" evidence="7">
    <location>
        <begin position="111"/>
        <end position="130"/>
    </location>
</feature>
<evidence type="ECO:0000256" key="8">
    <source>
        <dbReference type="RuleBase" id="RU000320"/>
    </source>
</evidence>
<feature type="transmembrane region" description="Helical" evidence="7">
    <location>
        <begin position="274"/>
        <end position="295"/>
    </location>
</feature>
<evidence type="ECO:0000256" key="4">
    <source>
        <dbReference type="ARBA" id="ARBA00022692"/>
    </source>
</evidence>
<comment type="subcellular location">
    <subcellularLocation>
        <location evidence="7">Cell membrane</location>
        <topology evidence="7">Multi-pass membrane protein</topology>
    </subcellularLocation>
    <subcellularLocation>
        <location evidence="1">Endomembrane system</location>
        <topology evidence="1">Multi-pass membrane protein</topology>
    </subcellularLocation>
    <subcellularLocation>
        <location evidence="8">Membrane</location>
        <topology evidence="8">Multi-pass membrane protein</topology>
    </subcellularLocation>
</comment>
<gene>
    <name evidence="7" type="primary">dabB</name>
    <name evidence="11" type="ORF">BJ122_1254</name>
</gene>
<keyword evidence="5 7" id="KW-1133">Transmembrane helix</keyword>
<evidence type="ECO:0000259" key="10">
    <source>
        <dbReference type="Pfam" id="PF00662"/>
    </source>
</evidence>